<gene>
    <name evidence="1" type="ORF">RHAB15C_0000109</name>
</gene>
<dbReference type="RefSeq" id="WP_194845942.1">
    <property type="nucleotide sequence ID" value="NZ_CP075585.1"/>
</dbReference>
<dbReference type="EMBL" id="CP075585">
    <property type="protein sequence ID" value="QZA58238.1"/>
    <property type="molecule type" value="Genomic_DNA"/>
</dbReference>
<evidence type="ECO:0000313" key="2">
    <source>
        <dbReference type="Proteomes" id="UP000822862"/>
    </source>
</evidence>
<organism evidence="1 2">
    <name type="scientific">Candidatus Rhabdochlamydia porcellionis</name>
    <dbReference type="NCBI Taxonomy" id="225148"/>
    <lineage>
        <taxon>Bacteria</taxon>
        <taxon>Pseudomonadati</taxon>
        <taxon>Chlamydiota</taxon>
        <taxon>Chlamydiia</taxon>
        <taxon>Parachlamydiales</taxon>
        <taxon>Candidatus Rhabdochlamydiaceae</taxon>
        <taxon>Candidatus Rhabdochlamydia</taxon>
    </lineage>
</organism>
<dbReference type="Proteomes" id="UP000822862">
    <property type="component" value="Chromosome"/>
</dbReference>
<proteinExistence type="predicted"/>
<name>A0ABX8Z080_9BACT</name>
<keyword evidence="2" id="KW-1185">Reference proteome</keyword>
<evidence type="ECO:0000313" key="1">
    <source>
        <dbReference type="EMBL" id="QZA58238.1"/>
    </source>
</evidence>
<accession>A0ABX8Z080</accession>
<reference evidence="1 2" key="1">
    <citation type="submission" date="2021-05" db="EMBL/GenBank/DDBJ databases">
        <title>Ecology and evolution of chlamydial symbionts of arthropods.</title>
        <authorList>
            <person name="Halter T."/>
            <person name="Sixt B.S."/>
            <person name="Toenshoff E.R."/>
            <person name="Koestlbacher S."/>
            <person name="Schulz F."/>
            <person name="Kostanjsek R."/>
            <person name="Collingro A."/>
            <person name="Hendrickx F."/>
            <person name="Horn M."/>
        </authorList>
    </citation>
    <scope>NUCLEOTIDE SEQUENCE [LARGE SCALE GENOMIC DNA]</scope>
    <source>
        <strain evidence="1 2">15C</strain>
    </source>
</reference>
<sequence length="247" mass="28628">MKKIQVLCCLASVLHAAEENTGQDFTQPLRRFDVRWKYDQLFGGSYKNTLIARFEVPCQFENQWKASSRLDIPYAWLNQGSDQIENGLDDILFQLLFITSAYGKWTLGFGSQLIFPAATPSSLGSGKYQAVPTFGIKYDLASWMNGAWTALMIRQACSFAGQSNRNSISQVYIQPILNIDLPRMWFLYFDPEIRFNWITHKWFVPFNITMGKLITPKIVFSVAYKRAIIHDFPHYRQEVEVRIGFFF</sequence>
<protein>
    <submittedName>
        <fullName evidence="1">Uncharacterized protein</fullName>
    </submittedName>
</protein>